<dbReference type="Gene3D" id="3.30.1050.10">
    <property type="entry name" value="SCP2 sterol-binding domain"/>
    <property type="match status" value="1"/>
</dbReference>
<keyword evidence="3" id="KW-1185">Reference proteome</keyword>
<sequence>MADLHAVFSAMEQRFNSSAAGDLSAVFQYQITDGEAWNVSVDNGSCKVAQGEHDDPSVTLTMDAQTLEEVMSGETDGMQAFMTGRIQADGDIMLATRLTSIFPPS</sequence>
<dbReference type="Proteomes" id="UP000325606">
    <property type="component" value="Chromosome"/>
</dbReference>
<evidence type="ECO:0000313" key="3">
    <source>
        <dbReference type="Proteomes" id="UP000325606"/>
    </source>
</evidence>
<dbReference type="InterPro" id="IPR036527">
    <property type="entry name" value="SCP2_sterol-bd_dom_sf"/>
</dbReference>
<feature type="domain" description="SCP2" evidence="1">
    <location>
        <begin position="17"/>
        <end position="102"/>
    </location>
</feature>
<dbReference type="GO" id="GO:0005829">
    <property type="term" value="C:cytosol"/>
    <property type="evidence" value="ECO:0007669"/>
    <property type="project" value="TreeGrafter"/>
</dbReference>
<dbReference type="EMBL" id="CP044222">
    <property type="protein sequence ID" value="QEW08644.1"/>
    <property type="molecule type" value="Genomic_DNA"/>
</dbReference>
<reference evidence="2 3" key="1">
    <citation type="submission" date="2019-09" db="EMBL/GenBank/DDBJ databases">
        <title>Nitrincola iocasae sp. nov., a bacterium isolated from the sediment collected at a cold seep field in South China Sea.</title>
        <authorList>
            <person name="Zhang H."/>
            <person name="Wang H."/>
            <person name="Li C."/>
        </authorList>
    </citation>
    <scope>NUCLEOTIDE SEQUENCE [LARGE SCALE GENOMIC DNA]</scope>
    <source>
        <strain evidence="2 3">KXZD1103</strain>
    </source>
</reference>
<evidence type="ECO:0000259" key="1">
    <source>
        <dbReference type="Pfam" id="PF02036"/>
    </source>
</evidence>
<dbReference type="KEGG" id="nik:F5I99_15445"/>
<dbReference type="PANTHER" id="PTHR10094">
    <property type="entry name" value="STEROL CARRIER PROTEIN 2 SCP-2 FAMILY PROTEIN"/>
    <property type="match status" value="1"/>
</dbReference>
<protein>
    <submittedName>
        <fullName evidence="2">SCP2 sterol-binding domain-containing protein</fullName>
    </submittedName>
</protein>
<dbReference type="PANTHER" id="PTHR10094:SF25">
    <property type="entry name" value="SCP2 STEROL-BINDING DOMAIN-CONTAINING PROTEIN 1"/>
    <property type="match status" value="1"/>
</dbReference>
<proteinExistence type="predicted"/>
<dbReference type="Pfam" id="PF02036">
    <property type="entry name" value="SCP2"/>
    <property type="match status" value="1"/>
</dbReference>
<dbReference type="AlphaFoldDB" id="A0A5J6LJC1"/>
<dbReference type="SUPFAM" id="SSF55718">
    <property type="entry name" value="SCP-like"/>
    <property type="match status" value="1"/>
</dbReference>
<gene>
    <name evidence="2" type="ORF">F5I99_15445</name>
</gene>
<evidence type="ECO:0000313" key="2">
    <source>
        <dbReference type="EMBL" id="QEW08644.1"/>
    </source>
</evidence>
<organism evidence="2 3">
    <name type="scientific">Nitrincola iocasae</name>
    <dbReference type="NCBI Taxonomy" id="2614693"/>
    <lineage>
        <taxon>Bacteria</taxon>
        <taxon>Pseudomonadati</taxon>
        <taxon>Pseudomonadota</taxon>
        <taxon>Gammaproteobacteria</taxon>
        <taxon>Oceanospirillales</taxon>
        <taxon>Oceanospirillaceae</taxon>
        <taxon>Nitrincola</taxon>
    </lineage>
</organism>
<dbReference type="InterPro" id="IPR003033">
    <property type="entry name" value="SCP2_sterol-bd_dom"/>
</dbReference>
<name>A0A5J6LJC1_9GAMM</name>
<accession>A0A5J6LJC1</accession>